<evidence type="ECO:0000256" key="1">
    <source>
        <dbReference type="SAM" id="MobiDB-lite"/>
    </source>
</evidence>
<accession>A0A7W5XXE4</accession>
<evidence type="ECO:0000313" key="2">
    <source>
        <dbReference type="EMBL" id="MBB3702278.1"/>
    </source>
</evidence>
<reference evidence="2 3" key="1">
    <citation type="submission" date="2020-08" db="EMBL/GenBank/DDBJ databases">
        <title>Genomic Encyclopedia of Type Strains, Phase IV (KMG-IV): sequencing the most valuable type-strain genomes for metagenomic binning, comparative biology and taxonomic classification.</title>
        <authorList>
            <person name="Goeker M."/>
        </authorList>
    </citation>
    <scope>NUCLEOTIDE SEQUENCE [LARGE SCALE GENOMIC DNA]</scope>
    <source>
        <strain evidence="2 3">DSM 22548</strain>
    </source>
</reference>
<organism evidence="2 3">
    <name type="scientific">Alloprevotella rava</name>
    <dbReference type="NCBI Taxonomy" id="671218"/>
    <lineage>
        <taxon>Bacteria</taxon>
        <taxon>Pseudomonadati</taxon>
        <taxon>Bacteroidota</taxon>
        <taxon>Bacteroidia</taxon>
        <taxon>Bacteroidales</taxon>
        <taxon>Prevotellaceae</taxon>
        <taxon>Alloprevotella</taxon>
    </lineage>
</organism>
<sequence length="38" mass="4465">MFLHLYMTNREILDTKNSPYRNDEHDKGSDDFSGKSDS</sequence>
<dbReference type="Proteomes" id="UP000541425">
    <property type="component" value="Unassembled WGS sequence"/>
</dbReference>
<proteinExistence type="predicted"/>
<dbReference type="EMBL" id="JACICA010000002">
    <property type="protein sequence ID" value="MBB3702278.1"/>
    <property type="molecule type" value="Genomic_DNA"/>
</dbReference>
<dbReference type="AlphaFoldDB" id="A0A7W5XXE4"/>
<name>A0A7W5XXE4_9BACT</name>
<comment type="caution">
    <text evidence="2">The sequence shown here is derived from an EMBL/GenBank/DDBJ whole genome shotgun (WGS) entry which is preliminary data.</text>
</comment>
<protein>
    <submittedName>
        <fullName evidence="2">Uncharacterized protein</fullName>
    </submittedName>
</protein>
<feature type="region of interest" description="Disordered" evidence="1">
    <location>
        <begin position="14"/>
        <end position="38"/>
    </location>
</feature>
<feature type="compositionally biased region" description="Basic and acidic residues" evidence="1">
    <location>
        <begin position="21"/>
        <end position="38"/>
    </location>
</feature>
<evidence type="ECO:0000313" key="3">
    <source>
        <dbReference type="Proteomes" id="UP000541425"/>
    </source>
</evidence>
<gene>
    <name evidence="2" type="ORF">FHS60_000731</name>
</gene>